<proteinExistence type="predicted"/>
<comment type="caution">
    <text evidence="1">The sequence shown here is derived from an EMBL/GenBank/DDBJ whole genome shotgun (WGS) entry which is preliminary data.</text>
</comment>
<reference evidence="1 2" key="1">
    <citation type="submission" date="2024-01" db="EMBL/GenBank/DDBJ databases">
        <title>The genomes of 5 underutilized Papilionoideae crops provide insights into root nodulation and disease resistanc.</title>
        <authorList>
            <person name="Jiang F."/>
        </authorList>
    </citation>
    <scope>NUCLEOTIDE SEQUENCE [LARGE SCALE GENOMIC DNA]</scope>
    <source>
        <strain evidence="1">LVBAO_FW01</strain>
        <tissue evidence="1">Leaves</tissue>
    </source>
</reference>
<dbReference type="AlphaFoldDB" id="A0AAN9QIT5"/>
<organism evidence="1 2">
    <name type="scientific">Canavalia gladiata</name>
    <name type="common">Sword bean</name>
    <name type="synonym">Dolichos gladiatus</name>
    <dbReference type="NCBI Taxonomy" id="3824"/>
    <lineage>
        <taxon>Eukaryota</taxon>
        <taxon>Viridiplantae</taxon>
        <taxon>Streptophyta</taxon>
        <taxon>Embryophyta</taxon>
        <taxon>Tracheophyta</taxon>
        <taxon>Spermatophyta</taxon>
        <taxon>Magnoliopsida</taxon>
        <taxon>eudicotyledons</taxon>
        <taxon>Gunneridae</taxon>
        <taxon>Pentapetalae</taxon>
        <taxon>rosids</taxon>
        <taxon>fabids</taxon>
        <taxon>Fabales</taxon>
        <taxon>Fabaceae</taxon>
        <taxon>Papilionoideae</taxon>
        <taxon>50 kb inversion clade</taxon>
        <taxon>NPAAA clade</taxon>
        <taxon>indigoferoid/millettioid clade</taxon>
        <taxon>Phaseoleae</taxon>
        <taxon>Canavalia</taxon>
    </lineage>
</organism>
<evidence type="ECO:0000313" key="1">
    <source>
        <dbReference type="EMBL" id="KAK7339140.1"/>
    </source>
</evidence>
<name>A0AAN9QIT5_CANGL</name>
<gene>
    <name evidence="1" type="ORF">VNO77_19788</name>
</gene>
<dbReference type="Proteomes" id="UP001367508">
    <property type="component" value="Unassembled WGS sequence"/>
</dbReference>
<protein>
    <submittedName>
        <fullName evidence="1">Uncharacterized protein</fullName>
    </submittedName>
</protein>
<dbReference type="EMBL" id="JAYMYQ010000004">
    <property type="protein sequence ID" value="KAK7339140.1"/>
    <property type="molecule type" value="Genomic_DNA"/>
</dbReference>
<accession>A0AAN9QIT5</accession>
<sequence length="220" mass="24073">MMHGVSLIFEGKFSLSGRGDLPTVGWPRKERIKQELGMVELSGAIEDLLVVLDMDVYDGPFDQATTLLLAILSMPKTVIHRVMVVSDVCMGTHSDVCSWKENSCAENSHGQCLEKIRTPCLKVTSAKKDSKWLGSASNSTNIHDAIYLDTRCRLSILQQVSDVVDDEAACHFFQTKGKMVVFLQVGHAATPKPTKGKLALVLQVGHVVAPKPTQVDTLLI</sequence>
<evidence type="ECO:0000313" key="2">
    <source>
        <dbReference type="Proteomes" id="UP001367508"/>
    </source>
</evidence>
<keyword evidence="2" id="KW-1185">Reference proteome</keyword>